<reference evidence="6 7" key="1">
    <citation type="submission" date="2016-10" db="EMBL/GenBank/DDBJ databases">
        <authorList>
            <person name="de Groot N.N."/>
        </authorList>
    </citation>
    <scope>NUCLEOTIDE SEQUENCE [LARGE SCALE GENOMIC DNA]</scope>
    <source>
        <strain evidence="6 7">R5</strain>
    </source>
</reference>
<dbReference type="PIRSF" id="PIRSF000103">
    <property type="entry name" value="HIBADH"/>
    <property type="match status" value="1"/>
</dbReference>
<dbReference type="GO" id="GO:0016491">
    <property type="term" value="F:oxidoreductase activity"/>
    <property type="evidence" value="ECO:0007669"/>
    <property type="project" value="UniProtKB-KW"/>
</dbReference>
<proteinExistence type="predicted"/>
<dbReference type="Pfam" id="PF03446">
    <property type="entry name" value="NAD_binding_2"/>
    <property type="match status" value="1"/>
</dbReference>
<protein>
    <submittedName>
        <fullName evidence="6">3-hydroxyisobutyrate dehydrogenase/2-hydroxy-3-oxopropionate reductase</fullName>
    </submittedName>
</protein>
<dbReference type="Proteomes" id="UP000199245">
    <property type="component" value="Unassembled WGS sequence"/>
</dbReference>
<feature type="domain" description="6-phosphogluconate dehydrogenase NADP-binding" evidence="4">
    <location>
        <begin position="7"/>
        <end position="153"/>
    </location>
</feature>
<gene>
    <name evidence="6" type="ORF">SAMN05216337_105723</name>
</gene>
<dbReference type="PANTHER" id="PTHR43060:SF15">
    <property type="entry name" value="3-HYDROXYISOBUTYRATE DEHYDROGENASE-LIKE 1, MITOCHONDRIAL-RELATED"/>
    <property type="match status" value="1"/>
</dbReference>
<dbReference type="InterPro" id="IPR015815">
    <property type="entry name" value="HIBADH-related"/>
</dbReference>
<evidence type="ECO:0000256" key="3">
    <source>
        <dbReference type="PIRSR" id="PIRSR000103-1"/>
    </source>
</evidence>
<dbReference type="Gene3D" id="1.10.1040.10">
    <property type="entry name" value="N-(1-d-carboxylethyl)-l-norvaline Dehydrogenase, domain 2"/>
    <property type="match status" value="1"/>
</dbReference>
<keyword evidence="1" id="KW-0560">Oxidoreductase</keyword>
<dbReference type="InterPro" id="IPR029154">
    <property type="entry name" value="HIBADH-like_NADP-bd"/>
</dbReference>
<dbReference type="InterPro" id="IPR013328">
    <property type="entry name" value="6PGD_dom2"/>
</dbReference>
<evidence type="ECO:0000313" key="7">
    <source>
        <dbReference type="Proteomes" id="UP000199245"/>
    </source>
</evidence>
<name>A0A1G7LDK9_9BRAD</name>
<dbReference type="InterPro" id="IPR036291">
    <property type="entry name" value="NAD(P)-bd_dom_sf"/>
</dbReference>
<dbReference type="EMBL" id="FMZW01000057">
    <property type="protein sequence ID" value="SDF47049.1"/>
    <property type="molecule type" value="Genomic_DNA"/>
</dbReference>
<feature type="active site" evidence="3">
    <location>
        <position position="170"/>
    </location>
</feature>
<dbReference type="Pfam" id="PF14833">
    <property type="entry name" value="NAD_binding_11"/>
    <property type="match status" value="1"/>
</dbReference>
<dbReference type="PANTHER" id="PTHR43060">
    <property type="entry name" value="3-HYDROXYISOBUTYRATE DEHYDROGENASE-LIKE 1, MITOCHONDRIAL-RELATED"/>
    <property type="match status" value="1"/>
</dbReference>
<sequence>MACETPLGMIGLGLMGSALSARLIDAGIGVIGFDIDAAKTDGLRASGAEFAAFAADVAARCRTIVIAVYDAAQVRTLLPDLANATPPPRVICTTTCAPGEIVAIAEFASRSRLAFIEAPISGTSAEVRAGTATALVAGDADIIDAAATTLDILCPQRVNVGAVGNASRTKLAINLILQNNRAALAEGIAFAESLGLDGAAFLATARQPAAYSKVMDSKGPKMLARDFSPQSHIAQTLKDAELILQEAGRHGLPLPLTSVQAELLRAAIALQGPDSDSAAVIEAIRAGRGHGEGQS</sequence>
<dbReference type="GO" id="GO:0050661">
    <property type="term" value="F:NADP binding"/>
    <property type="evidence" value="ECO:0007669"/>
    <property type="project" value="InterPro"/>
</dbReference>
<keyword evidence="2" id="KW-0520">NAD</keyword>
<evidence type="ECO:0000259" key="5">
    <source>
        <dbReference type="Pfam" id="PF14833"/>
    </source>
</evidence>
<evidence type="ECO:0000256" key="1">
    <source>
        <dbReference type="ARBA" id="ARBA00023002"/>
    </source>
</evidence>
<dbReference type="SUPFAM" id="SSF51735">
    <property type="entry name" value="NAD(P)-binding Rossmann-fold domains"/>
    <property type="match status" value="1"/>
</dbReference>
<dbReference type="InterPro" id="IPR008927">
    <property type="entry name" value="6-PGluconate_DH-like_C_sf"/>
</dbReference>
<evidence type="ECO:0000259" key="4">
    <source>
        <dbReference type="Pfam" id="PF03446"/>
    </source>
</evidence>
<evidence type="ECO:0000256" key="2">
    <source>
        <dbReference type="ARBA" id="ARBA00023027"/>
    </source>
</evidence>
<organism evidence="6 7">
    <name type="scientific">Bradyrhizobium brasilense</name>
    <dbReference type="NCBI Taxonomy" id="1419277"/>
    <lineage>
        <taxon>Bacteria</taxon>
        <taxon>Pseudomonadati</taxon>
        <taxon>Pseudomonadota</taxon>
        <taxon>Alphaproteobacteria</taxon>
        <taxon>Hyphomicrobiales</taxon>
        <taxon>Nitrobacteraceae</taxon>
        <taxon>Bradyrhizobium</taxon>
    </lineage>
</organism>
<feature type="domain" description="3-hydroxyisobutyrate dehydrogenase-like NAD-binding" evidence="5">
    <location>
        <begin position="164"/>
        <end position="283"/>
    </location>
</feature>
<evidence type="ECO:0000313" key="6">
    <source>
        <dbReference type="EMBL" id="SDF47049.1"/>
    </source>
</evidence>
<dbReference type="Gene3D" id="3.40.50.720">
    <property type="entry name" value="NAD(P)-binding Rossmann-like Domain"/>
    <property type="match status" value="1"/>
</dbReference>
<dbReference type="RefSeq" id="WP_092089707.1">
    <property type="nucleotide sequence ID" value="NZ_FMZW01000057.1"/>
</dbReference>
<dbReference type="InterPro" id="IPR006115">
    <property type="entry name" value="6PGDH_NADP-bd"/>
</dbReference>
<accession>A0A1G7LDK9</accession>
<dbReference type="SUPFAM" id="SSF48179">
    <property type="entry name" value="6-phosphogluconate dehydrogenase C-terminal domain-like"/>
    <property type="match status" value="1"/>
</dbReference>
<dbReference type="GO" id="GO:0051287">
    <property type="term" value="F:NAD binding"/>
    <property type="evidence" value="ECO:0007669"/>
    <property type="project" value="InterPro"/>
</dbReference>
<dbReference type="AlphaFoldDB" id="A0A1G7LDK9"/>